<feature type="region of interest" description="Disordered" evidence="1">
    <location>
        <begin position="152"/>
        <end position="204"/>
    </location>
</feature>
<organism evidence="2">
    <name type="scientific">Triticum aestivum</name>
    <name type="common">Wheat</name>
    <dbReference type="NCBI Taxonomy" id="4565"/>
    <lineage>
        <taxon>Eukaryota</taxon>
        <taxon>Viridiplantae</taxon>
        <taxon>Streptophyta</taxon>
        <taxon>Embryophyta</taxon>
        <taxon>Tracheophyta</taxon>
        <taxon>Spermatophyta</taxon>
        <taxon>Magnoliopsida</taxon>
        <taxon>Liliopsida</taxon>
        <taxon>Poales</taxon>
        <taxon>Poaceae</taxon>
        <taxon>BOP clade</taxon>
        <taxon>Pooideae</taxon>
        <taxon>Triticodae</taxon>
        <taxon>Triticeae</taxon>
        <taxon>Triticinae</taxon>
        <taxon>Triticum</taxon>
    </lineage>
</organism>
<evidence type="ECO:0000313" key="2">
    <source>
        <dbReference type="EnsemblPlants" id="TraesCS7A02G148500.1.cds1"/>
    </source>
</evidence>
<name>A0A3B6REN3_WHEAT</name>
<evidence type="ECO:0000313" key="3">
    <source>
        <dbReference type="Proteomes" id="UP000019116"/>
    </source>
</evidence>
<dbReference type="Gramene" id="TraesCS7A03G0348500.1">
    <property type="protein sequence ID" value="TraesCS7A03G0348500.1.CDS1"/>
    <property type="gene ID" value="TraesCS7A03G0348500"/>
</dbReference>
<accession>A0A3B6REN3</accession>
<proteinExistence type="predicted"/>
<dbReference type="Proteomes" id="UP000019116">
    <property type="component" value="Chromosome 7A"/>
</dbReference>
<reference evidence="2" key="1">
    <citation type="submission" date="2018-08" db="EMBL/GenBank/DDBJ databases">
        <authorList>
            <person name="Rossello M."/>
        </authorList>
    </citation>
    <scope>NUCLEOTIDE SEQUENCE [LARGE SCALE GENOMIC DNA]</scope>
    <source>
        <strain evidence="2">cv. Chinese Spring</strain>
    </source>
</reference>
<dbReference type="Gramene" id="TraesCAD_scaffold_049080_01G000100.1">
    <property type="protein sequence ID" value="TraesCAD_scaffold_049080_01G000100.1"/>
    <property type="gene ID" value="TraesCAD_scaffold_049080_01G000100"/>
</dbReference>
<protein>
    <submittedName>
        <fullName evidence="2">Uncharacterized protein</fullName>
    </submittedName>
</protein>
<sequence>MKWYLASSRSCTWAVAHVTNPNLSGSVLERDGHSGTCRSRSERQNVVELEVVLTIPKTLLLEEVSVSVFIGRGTWRKGSTNAIVLELEASCPEMVLALAVIRRGAFRRQPSEGMLRSKGMGLLPARNKTWRRLRLMRPSKTVSKAKVAMVDMNEEGPGGDAGGRTSRTKAGGGAWRRTCGRWRRRRSSGDDDEEAGVAEGGGAA</sequence>
<dbReference type="EnsemblPlants" id="TraesCS7A02G148500.1">
    <property type="protein sequence ID" value="TraesCS7A02G148500.1.cds1"/>
    <property type="gene ID" value="TraesCS7A02G148500"/>
</dbReference>
<dbReference type="Gramene" id="TraesPARA_EIv1.0_2260800.1">
    <property type="protein sequence ID" value="TraesPARA_EIv1.0_2260800.1.CDS1"/>
    <property type="gene ID" value="TraesPARA_EIv1.0_2260800"/>
</dbReference>
<dbReference type="OMA" id="MKWYLAS"/>
<keyword evidence="3" id="KW-1185">Reference proteome</keyword>
<dbReference type="AlphaFoldDB" id="A0A3B6REN3"/>
<reference evidence="2" key="2">
    <citation type="submission" date="2018-10" db="UniProtKB">
        <authorList>
            <consortium name="EnsemblPlants"/>
        </authorList>
    </citation>
    <scope>IDENTIFICATION</scope>
</reference>
<dbReference type="Gramene" id="TraesCS7A02G148500.1">
    <property type="protein sequence ID" value="TraesCS7A02G148500.1.cds1"/>
    <property type="gene ID" value="TraesCS7A02G148500"/>
</dbReference>
<evidence type="ECO:0000256" key="1">
    <source>
        <dbReference type="SAM" id="MobiDB-lite"/>
    </source>
</evidence>